<dbReference type="Pfam" id="PF00350">
    <property type="entry name" value="Dynamin_N"/>
    <property type="match status" value="1"/>
</dbReference>
<evidence type="ECO:0000256" key="6">
    <source>
        <dbReference type="SAM" id="Coils"/>
    </source>
</evidence>
<feature type="transmembrane region" description="Helical" evidence="7">
    <location>
        <begin position="669"/>
        <end position="692"/>
    </location>
</feature>
<dbReference type="InterPro" id="IPR001387">
    <property type="entry name" value="Cro/C1-type_HTH"/>
</dbReference>
<dbReference type="SUPFAM" id="SSF52540">
    <property type="entry name" value="P-loop containing nucleoside triphosphate hydrolases"/>
    <property type="match status" value="1"/>
</dbReference>
<dbReference type="InterPro" id="IPR027094">
    <property type="entry name" value="Mitofusin_fam"/>
</dbReference>
<gene>
    <name evidence="9" type="ORF">DC094_19600</name>
</gene>
<dbReference type="InterPro" id="IPR027417">
    <property type="entry name" value="P-loop_NTPase"/>
</dbReference>
<evidence type="ECO:0000256" key="2">
    <source>
        <dbReference type="ARBA" id="ARBA00022741"/>
    </source>
</evidence>
<evidence type="ECO:0000313" key="9">
    <source>
        <dbReference type="EMBL" id="PVZ64518.1"/>
    </source>
</evidence>
<keyword evidence="6" id="KW-0175">Coiled coil</keyword>
<feature type="domain" description="Dynamin N-terminal" evidence="8">
    <location>
        <begin position="171"/>
        <end position="299"/>
    </location>
</feature>
<comment type="subcellular location">
    <subcellularLocation>
        <location evidence="1">Membrane</location>
    </subcellularLocation>
</comment>
<dbReference type="GO" id="GO:0003924">
    <property type="term" value="F:GTPase activity"/>
    <property type="evidence" value="ECO:0007669"/>
    <property type="project" value="InterPro"/>
</dbReference>
<keyword evidence="4" id="KW-0342">GTP-binding</keyword>
<keyword evidence="10" id="KW-1185">Reference proteome</keyword>
<evidence type="ECO:0000256" key="3">
    <source>
        <dbReference type="ARBA" id="ARBA00022801"/>
    </source>
</evidence>
<dbReference type="AlphaFoldDB" id="A0A2V1GWC0"/>
<evidence type="ECO:0000256" key="1">
    <source>
        <dbReference type="ARBA" id="ARBA00004370"/>
    </source>
</evidence>
<reference evidence="9 10" key="1">
    <citation type="submission" date="2018-04" db="EMBL/GenBank/DDBJ databases">
        <title>Thalassorhabdus spongiae gen. nov., sp. nov., isolated from a marine sponge in South-West Iceland.</title>
        <authorList>
            <person name="Knobloch S."/>
            <person name="Daussin A."/>
            <person name="Johannsson R."/>
            <person name="Marteinsson V.T."/>
        </authorList>
    </citation>
    <scope>NUCLEOTIDE SEQUENCE [LARGE SCALE GENOMIC DNA]</scope>
    <source>
        <strain evidence="9 10">Hp12</strain>
    </source>
</reference>
<feature type="coiled-coil region" evidence="6">
    <location>
        <begin position="458"/>
        <end position="499"/>
    </location>
</feature>
<accession>A0A2V1GWC0</accession>
<keyword evidence="2" id="KW-0547">Nucleotide-binding</keyword>
<dbReference type="EMBL" id="QDDL01000012">
    <property type="protein sequence ID" value="PVZ64518.1"/>
    <property type="molecule type" value="Genomic_DNA"/>
</dbReference>
<dbReference type="Gene3D" id="3.40.50.300">
    <property type="entry name" value="P-loop containing nucleotide triphosphate hydrolases"/>
    <property type="match status" value="1"/>
</dbReference>
<feature type="transmembrane region" description="Helical" evidence="7">
    <location>
        <begin position="641"/>
        <end position="663"/>
    </location>
</feature>
<evidence type="ECO:0000256" key="5">
    <source>
        <dbReference type="ARBA" id="ARBA00023136"/>
    </source>
</evidence>
<proteinExistence type="predicted"/>
<dbReference type="PANTHER" id="PTHR10465:SF0">
    <property type="entry name" value="SARCALUMENIN"/>
    <property type="match status" value="1"/>
</dbReference>
<evidence type="ECO:0000256" key="4">
    <source>
        <dbReference type="ARBA" id="ARBA00023134"/>
    </source>
</evidence>
<evidence type="ECO:0000256" key="7">
    <source>
        <dbReference type="SAM" id="Phobius"/>
    </source>
</evidence>
<dbReference type="CDD" id="cd00093">
    <property type="entry name" value="HTH_XRE"/>
    <property type="match status" value="1"/>
</dbReference>
<keyword evidence="3" id="KW-0378">Hydrolase</keyword>
<keyword evidence="5 7" id="KW-0472">Membrane</keyword>
<keyword evidence="7" id="KW-1133">Transmembrane helix</keyword>
<evidence type="ECO:0000313" key="10">
    <source>
        <dbReference type="Proteomes" id="UP000244906"/>
    </source>
</evidence>
<dbReference type="RefSeq" id="WP_133245635.1">
    <property type="nucleotide sequence ID" value="NZ_CAWNYD010000012.1"/>
</dbReference>
<comment type="caution">
    <text evidence="9">The sequence shown here is derived from an EMBL/GenBank/DDBJ whole genome shotgun (WGS) entry which is preliminary data.</text>
</comment>
<dbReference type="GO" id="GO:0016020">
    <property type="term" value="C:membrane"/>
    <property type="evidence" value="ECO:0007669"/>
    <property type="project" value="UniProtKB-SubCell"/>
</dbReference>
<dbReference type="GO" id="GO:0005525">
    <property type="term" value="F:GTP binding"/>
    <property type="evidence" value="ECO:0007669"/>
    <property type="project" value="UniProtKB-KW"/>
</dbReference>
<dbReference type="PANTHER" id="PTHR10465">
    <property type="entry name" value="TRANSMEMBRANE GTPASE FZO1"/>
    <property type="match status" value="1"/>
</dbReference>
<dbReference type="OrthoDB" id="9816479at2"/>
<sequence length="787" mass="87009">MQRDILSASVALSHFEVIAMLENKVEMKVAAFLRESRDRSGLSQHEVVSRSDLFGTNKPILSQAAISRLEKRPFSVDTLKTAAYLNAIGVSQQEYHSIIDSFSISEIKGNTMDNVITEKKQAAISMALEALEQVKSLIVVSSYPYLKAFDLESVFSSVAASIKGLDRKPVIGCFGKFDSGKSTLINTILGTDTLPTRFQPATSVINLLVHIEDRPKGINSDVMIMKKGFMPNMLHLPDAVENFLVDQGGKDLLTQLGTHNYQDEHTEAYIAIVFHDAEILRHICLLDTPGDTEGALGNDDELAVAGTEIAEGLVFLSQANGFFGQGQLALAFEAFKNSPPLREHDKKGMGILDHFLIVQSHCHSEMLPEQISVIADVATTRTFKQFSEQSFGQWEKKGFTSRLPESDEFRSRIRPFWRENDVYRSAVIGAIKKMAEQLETNQLSLLEQEIEKRLEGLMERLNSVIGQLEYNKKATQERIQEVEEKDARFRDQADSLEKEFKKLIASCAQRLKSDVEHMRMRFDHIKSTDCLTSKIKSLYENKKDAQEDIGDYVGQWISSELQARLTESGESISSKLELLIEQWQKIVPGHDFSKQEGSSEKVGGVDVDASFNAHAAFIGGLSGLGSLGAMALYVSTISSNLGAYILVGKAAGVLTSLGITGSVTTLTSFVAAIGGPITIGLALAAGIGYIVYRLVGGSWEESLAKKVSKAIEKQDIWPEIEAVVNKYWNSTEKSMNKGFKALLKQTDEHREKMKAEARFDFDPVELSECIQALEKGSQTLANKLHAA</sequence>
<evidence type="ECO:0000259" key="8">
    <source>
        <dbReference type="Pfam" id="PF00350"/>
    </source>
</evidence>
<protein>
    <recommendedName>
        <fullName evidence="8">Dynamin N-terminal domain-containing protein</fullName>
    </recommendedName>
</protein>
<dbReference type="InterPro" id="IPR045063">
    <property type="entry name" value="Dynamin_N"/>
</dbReference>
<organism evidence="9 10">
    <name type="scientific">Pelagibaculum spongiae</name>
    <dbReference type="NCBI Taxonomy" id="2080658"/>
    <lineage>
        <taxon>Bacteria</taxon>
        <taxon>Pseudomonadati</taxon>
        <taxon>Pseudomonadota</taxon>
        <taxon>Gammaproteobacteria</taxon>
        <taxon>Oceanospirillales</taxon>
        <taxon>Pelagibaculum</taxon>
    </lineage>
</organism>
<feature type="transmembrane region" description="Helical" evidence="7">
    <location>
        <begin position="615"/>
        <end position="634"/>
    </location>
</feature>
<dbReference type="Proteomes" id="UP000244906">
    <property type="component" value="Unassembled WGS sequence"/>
</dbReference>
<keyword evidence="7" id="KW-0812">Transmembrane</keyword>
<name>A0A2V1GWC0_9GAMM</name>